<evidence type="ECO:0000259" key="6">
    <source>
        <dbReference type="PROSITE" id="PS50968"/>
    </source>
</evidence>
<gene>
    <name evidence="8" type="ORF">Lpp126_13737</name>
</gene>
<feature type="non-terminal residue" evidence="8">
    <location>
        <position position="239"/>
    </location>
</feature>
<name>S2RNK4_LACPA</name>
<dbReference type="InterPro" id="IPR004167">
    <property type="entry name" value="PSBD"/>
</dbReference>
<keyword evidence="8" id="KW-0670">Pyruvate</keyword>
<dbReference type="SUPFAM" id="SSF47005">
    <property type="entry name" value="Peripheral subunit-binding domain of 2-oxo acid dehydrogenase complex"/>
    <property type="match status" value="1"/>
</dbReference>
<dbReference type="AlphaFoldDB" id="S2RNK4"/>
<dbReference type="SUPFAM" id="SSF51230">
    <property type="entry name" value="Single hybrid motif"/>
    <property type="match status" value="1"/>
</dbReference>
<dbReference type="Gene3D" id="4.10.320.10">
    <property type="entry name" value="E3-binding domain"/>
    <property type="match status" value="1"/>
</dbReference>
<dbReference type="Pfam" id="PF00364">
    <property type="entry name" value="Biotin_lipoyl"/>
    <property type="match status" value="1"/>
</dbReference>
<feature type="compositionally biased region" description="Low complexity" evidence="5">
    <location>
        <begin position="85"/>
        <end position="99"/>
    </location>
</feature>
<dbReference type="Pfam" id="PF02817">
    <property type="entry name" value="E3_binding"/>
    <property type="match status" value="1"/>
</dbReference>
<dbReference type="InterPro" id="IPR050743">
    <property type="entry name" value="2-oxoacid_DH_E2_comp"/>
</dbReference>
<feature type="compositionally biased region" description="Low complexity" evidence="5">
    <location>
        <begin position="177"/>
        <end position="192"/>
    </location>
</feature>
<dbReference type="PROSITE" id="PS51826">
    <property type="entry name" value="PSBD"/>
    <property type="match status" value="1"/>
</dbReference>
<evidence type="ECO:0000256" key="3">
    <source>
        <dbReference type="ARBA" id="ARBA00022679"/>
    </source>
</evidence>
<keyword evidence="3 8" id="KW-0808">Transferase</keyword>
<accession>S2RNK4</accession>
<evidence type="ECO:0000256" key="2">
    <source>
        <dbReference type="ARBA" id="ARBA00007317"/>
    </source>
</evidence>
<dbReference type="Proteomes" id="UP000014243">
    <property type="component" value="Unassembled WGS sequence"/>
</dbReference>
<dbReference type="PANTHER" id="PTHR43178:SF5">
    <property type="entry name" value="LIPOAMIDE ACYLTRANSFERASE COMPONENT OF BRANCHED-CHAIN ALPHA-KETO ACID DEHYDROGENASE COMPLEX, MITOCHONDRIAL"/>
    <property type="match status" value="1"/>
</dbReference>
<sequence length="239" mass="24687">MAIEQILLPGLGESVHEASIINWLVKPGDHVKKYDPLAETVSDKVTTEIPSNFAGVIKAYLVDLDKEVPIGTPIMSIEVEGAASAPEPAAATSSPAAQPASPPAPVPIPAAPSKPSATGGKRFSPAVLALAEEKGINLNDVIGTGNNGRITRKDVLNYTPSASAPTSAPEPQPVSDAAQATTQVPTAPPASAIPEAPKPAPETINFEPGIHDQIVPADGIRKTIARHMVQSATEIPHAW</sequence>
<dbReference type="PANTHER" id="PTHR43178">
    <property type="entry name" value="DIHYDROLIPOAMIDE ACETYLTRANSFERASE COMPONENT OF PYRUVATE DEHYDROGENASE COMPLEX"/>
    <property type="match status" value="1"/>
</dbReference>
<proteinExistence type="inferred from homology"/>
<reference evidence="8 9" key="1">
    <citation type="journal article" date="2013" name="PLoS ONE">
        <title>Lactobacillus paracasei comparative genomics: towards species pan-genome definition and exploitation of diversity.</title>
        <authorList>
            <person name="Smokvina T."/>
            <person name="Wels M."/>
            <person name="Polka J."/>
            <person name="Chervaux C."/>
            <person name="Brisse S."/>
            <person name="Boekhorst J."/>
            <person name="van Hylckama Vlieg J.E."/>
            <person name="Siezen R.J."/>
        </authorList>
    </citation>
    <scope>NUCLEOTIDE SEQUENCE [LARGE SCALE GENOMIC DNA]</scope>
    <source>
        <strain evidence="8 9">Lpp126</strain>
    </source>
</reference>
<feature type="domain" description="Lipoyl-binding" evidence="6">
    <location>
        <begin position="3"/>
        <end position="78"/>
    </location>
</feature>
<comment type="cofactor">
    <cofactor evidence="1">
        <name>(R)-lipoate</name>
        <dbReference type="ChEBI" id="CHEBI:83088"/>
    </cofactor>
</comment>
<dbReference type="Gene3D" id="2.40.50.100">
    <property type="match status" value="1"/>
</dbReference>
<dbReference type="GO" id="GO:0005737">
    <property type="term" value="C:cytoplasm"/>
    <property type="evidence" value="ECO:0007669"/>
    <property type="project" value="TreeGrafter"/>
</dbReference>
<evidence type="ECO:0000256" key="5">
    <source>
        <dbReference type="SAM" id="MobiDB-lite"/>
    </source>
</evidence>
<organism evidence="8 9">
    <name type="scientific">Lacticaseibacillus paracasei subsp. paracasei Lpp126</name>
    <dbReference type="NCBI Taxonomy" id="1256206"/>
    <lineage>
        <taxon>Bacteria</taxon>
        <taxon>Bacillati</taxon>
        <taxon>Bacillota</taxon>
        <taxon>Bacilli</taxon>
        <taxon>Lactobacillales</taxon>
        <taxon>Lactobacillaceae</taxon>
        <taxon>Lacticaseibacillus</taxon>
    </lineage>
</organism>
<dbReference type="InterPro" id="IPR000089">
    <property type="entry name" value="Biotin_lipoyl"/>
</dbReference>
<protein>
    <submittedName>
        <fullName evidence="8">Acetoin/pyruvate dehydrogenase complex, E2 component, dihydrolipoamide succinyltransferase</fullName>
    </submittedName>
</protein>
<comment type="caution">
    <text evidence="8">The sequence shown here is derived from an EMBL/GenBank/DDBJ whole genome shotgun (WGS) entry which is preliminary data.</text>
</comment>
<feature type="region of interest" description="Disordered" evidence="5">
    <location>
        <begin position="85"/>
        <end position="120"/>
    </location>
</feature>
<evidence type="ECO:0000313" key="9">
    <source>
        <dbReference type="Proteomes" id="UP000014243"/>
    </source>
</evidence>
<evidence type="ECO:0000256" key="4">
    <source>
        <dbReference type="ARBA" id="ARBA00023315"/>
    </source>
</evidence>
<feature type="compositionally biased region" description="Pro residues" evidence="5">
    <location>
        <begin position="100"/>
        <end position="112"/>
    </location>
</feature>
<dbReference type="InterPro" id="IPR011053">
    <property type="entry name" value="Single_hybrid_motif"/>
</dbReference>
<evidence type="ECO:0000256" key="1">
    <source>
        <dbReference type="ARBA" id="ARBA00001938"/>
    </source>
</evidence>
<dbReference type="GO" id="GO:0016407">
    <property type="term" value="F:acetyltransferase activity"/>
    <property type="evidence" value="ECO:0007669"/>
    <property type="project" value="TreeGrafter"/>
</dbReference>
<dbReference type="CDD" id="cd06849">
    <property type="entry name" value="lipoyl_domain"/>
    <property type="match status" value="1"/>
</dbReference>
<evidence type="ECO:0000259" key="7">
    <source>
        <dbReference type="PROSITE" id="PS51826"/>
    </source>
</evidence>
<dbReference type="EMBL" id="ANKC01000984">
    <property type="protein sequence ID" value="EPC73081.1"/>
    <property type="molecule type" value="Genomic_DNA"/>
</dbReference>
<dbReference type="InterPro" id="IPR036625">
    <property type="entry name" value="E3-bd_dom_sf"/>
</dbReference>
<feature type="compositionally biased region" description="Low complexity" evidence="5">
    <location>
        <begin position="159"/>
        <end position="169"/>
    </location>
</feature>
<keyword evidence="4" id="KW-0012">Acyltransferase</keyword>
<dbReference type="PROSITE" id="PS50968">
    <property type="entry name" value="BIOTINYL_LIPOYL"/>
    <property type="match status" value="1"/>
</dbReference>
<feature type="region of interest" description="Disordered" evidence="5">
    <location>
        <begin position="159"/>
        <end position="203"/>
    </location>
</feature>
<feature type="domain" description="Peripheral subunit-binding (PSBD)" evidence="7">
    <location>
        <begin position="122"/>
        <end position="159"/>
    </location>
</feature>
<evidence type="ECO:0000313" key="8">
    <source>
        <dbReference type="EMBL" id="EPC73081.1"/>
    </source>
</evidence>
<comment type="similarity">
    <text evidence="2">Belongs to the 2-oxoacid dehydrogenase family.</text>
</comment>
<dbReference type="GO" id="GO:0031405">
    <property type="term" value="F:lipoic acid binding"/>
    <property type="evidence" value="ECO:0007669"/>
    <property type="project" value="TreeGrafter"/>
</dbReference>